<gene>
    <name evidence="11" type="ORF">Clacol_008352</name>
</gene>
<evidence type="ECO:0000256" key="9">
    <source>
        <dbReference type="SAM" id="MobiDB-lite"/>
    </source>
</evidence>
<dbReference type="Proteomes" id="UP001050691">
    <property type="component" value="Unassembled WGS sequence"/>
</dbReference>
<evidence type="ECO:0000256" key="7">
    <source>
        <dbReference type="ARBA" id="ARBA00023242"/>
    </source>
</evidence>
<keyword evidence="5" id="KW-0862">Zinc</keyword>
<evidence type="ECO:0000256" key="3">
    <source>
        <dbReference type="ARBA" id="ARBA00022737"/>
    </source>
</evidence>
<dbReference type="GO" id="GO:0000978">
    <property type="term" value="F:RNA polymerase II cis-regulatory region sequence-specific DNA binding"/>
    <property type="evidence" value="ECO:0007669"/>
    <property type="project" value="TreeGrafter"/>
</dbReference>
<evidence type="ECO:0000256" key="4">
    <source>
        <dbReference type="ARBA" id="ARBA00022771"/>
    </source>
</evidence>
<comment type="subcellular location">
    <subcellularLocation>
        <location evidence="1">Nucleus</location>
    </subcellularLocation>
</comment>
<accession>A0AAV5AQC1</accession>
<feature type="region of interest" description="Disordered" evidence="9">
    <location>
        <begin position="100"/>
        <end position="136"/>
    </location>
</feature>
<dbReference type="GO" id="GO:0000981">
    <property type="term" value="F:DNA-binding transcription factor activity, RNA polymerase II-specific"/>
    <property type="evidence" value="ECO:0007669"/>
    <property type="project" value="TreeGrafter"/>
</dbReference>
<dbReference type="InterPro" id="IPR036236">
    <property type="entry name" value="Znf_C2H2_sf"/>
</dbReference>
<keyword evidence="2" id="KW-0479">Metal-binding</keyword>
<evidence type="ECO:0000259" key="10">
    <source>
        <dbReference type="PROSITE" id="PS50157"/>
    </source>
</evidence>
<dbReference type="Gene3D" id="3.30.160.60">
    <property type="entry name" value="Classic Zinc Finger"/>
    <property type="match status" value="2"/>
</dbReference>
<sequence length="324" mass="35232">MSSEIDSEPSSSVRQTLPPIHTVLGDQLRLPTSISHSPHSSSSYTSFYTCLDGSEVHPESSSAGWTAVPRSPARARAFTIPIPPIIEPIRSNSFFPRTYSLPTTPVPPSPEISEGKLESGPSGSNNESPHSAPPFSYSILRPSPSGELIAAPQIIRGRRQRKPSQGNTLGPIITRRHVCSICQKTFNRPSSLQTHLSVHTGSRPFECLHPSCTKVFSVASNMRRHFRKHHSQTVTSVTNVRRDRHWQSRSSRIEPLGSSDGENDAGMETDDDQPSSIVPGLNTTTHHQSPQSFQPAGDFSPSTSNSNQTHSIEDASGATSFLGK</sequence>
<evidence type="ECO:0000256" key="2">
    <source>
        <dbReference type="ARBA" id="ARBA00022723"/>
    </source>
</evidence>
<evidence type="ECO:0000256" key="8">
    <source>
        <dbReference type="PROSITE-ProRule" id="PRU00042"/>
    </source>
</evidence>
<dbReference type="FunFam" id="3.30.160.60:FF:000045">
    <property type="entry name" value="ZFP69 zinc finger protein B"/>
    <property type="match status" value="1"/>
</dbReference>
<feature type="domain" description="C2H2-type" evidence="10">
    <location>
        <begin position="205"/>
        <end position="234"/>
    </location>
</feature>
<keyword evidence="7" id="KW-0539">Nucleus</keyword>
<reference evidence="11" key="1">
    <citation type="submission" date="2021-10" db="EMBL/GenBank/DDBJ databases">
        <title>De novo Genome Assembly of Clathrus columnatus (Basidiomycota, Fungi) Using Illumina and Nanopore Sequence Data.</title>
        <authorList>
            <person name="Ogiso-Tanaka E."/>
            <person name="Itagaki H."/>
            <person name="Hosoya T."/>
            <person name="Hosaka K."/>
        </authorList>
    </citation>
    <scope>NUCLEOTIDE SEQUENCE</scope>
    <source>
        <strain evidence="11">MO-923</strain>
    </source>
</reference>
<dbReference type="AlphaFoldDB" id="A0AAV5AQC1"/>
<evidence type="ECO:0000256" key="6">
    <source>
        <dbReference type="ARBA" id="ARBA00023125"/>
    </source>
</evidence>
<feature type="compositionally biased region" description="Acidic residues" evidence="9">
    <location>
        <begin position="261"/>
        <end position="273"/>
    </location>
</feature>
<dbReference type="InterPro" id="IPR013087">
    <property type="entry name" value="Znf_C2H2_type"/>
</dbReference>
<proteinExistence type="predicted"/>
<feature type="region of interest" description="Disordered" evidence="9">
    <location>
        <begin position="1"/>
        <end position="20"/>
    </location>
</feature>
<dbReference type="PROSITE" id="PS00028">
    <property type="entry name" value="ZINC_FINGER_C2H2_1"/>
    <property type="match status" value="2"/>
</dbReference>
<protein>
    <recommendedName>
        <fullName evidence="10">C2H2-type domain-containing protein</fullName>
    </recommendedName>
</protein>
<dbReference type="GO" id="GO:0008270">
    <property type="term" value="F:zinc ion binding"/>
    <property type="evidence" value="ECO:0007669"/>
    <property type="project" value="UniProtKB-KW"/>
</dbReference>
<keyword evidence="3" id="KW-0677">Repeat</keyword>
<evidence type="ECO:0000256" key="1">
    <source>
        <dbReference type="ARBA" id="ARBA00004123"/>
    </source>
</evidence>
<dbReference type="PROSITE" id="PS50157">
    <property type="entry name" value="ZINC_FINGER_C2H2_2"/>
    <property type="match status" value="2"/>
</dbReference>
<evidence type="ECO:0000313" key="11">
    <source>
        <dbReference type="EMBL" id="GJJ14095.1"/>
    </source>
</evidence>
<feature type="compositionally biased region" description="Low complexity" evidence="9">
    <location>
        <begin position="1"/>
        <end position="12"/>
    </location>
</feature>
<keyword evidence="6" id="KW-0238">DNA-binding</keyword>
<dbReference type="EMBL" id="BPWL01000009">
    <property type="protein sequence ID" value="GJJ14095.1"/>
    <property type="molecule type" value="Genomic_DNA"/>
</dbReference>
<dbReference type="SMART" id="SM00355">
    <property type="entry name" value="ZnF_C2H2"/>
    <property type="match status" value="2"/>
</dbReference>
<dbReference type="GO" id="GO:0031519">
    <property type="term" value="C:PcG protein complex"/>
    <property type="evidence" value="ECO:0007669"/>
    <property type="project" value="TreeGrafter"/>
</dbReference>
<comment type="caution">
    <text evidence="11">The sequence shown here is derived from an EMBL/GenBank/DDBJ whole genome shotgun (WGS) entry which is preliminary data.</text>
</comment>
<dbReference type="PANTHER" id="PTHR14003">
    <property type="entry name" value="TRANSCRIPTIONAL REPRESSOR PROTEIN YY"/>
    <property type="match status" value="1"/>
</dbReference>
<dbReference type="GO" id="GO:0005667">
    <property type="term" value="C:transcription regulator complex"/>
    <property type="evidence" value="ECO:0007669"/>
    <property type="project" value="TreeGrafter"/>
</dbReference>
<keyword evidence="4 8" id="KW-0863">Zinc-finger</keyword>
<feature type="compositionally biased region" description="Polar residues" evidence="9">
    <location>
        <begin position="281"/>
        <end position="310"/>
    </location>
</feature>
<evidence type="ECO:0000256" key="5">
    <source>
        <dbReference type="ARBA" id="ARBA00022833"/>
    </source>
</evidence>
<keyword evidence="12" id="KW-1185">Reference proteome</keyword>
<dbReference type="SUPFAM" id="SSF57667">
    <property type="entry name" value="beta-beta-alpha zinc fingers"/>
    <property type="match status" value="1"/>
</dbReference>
<dbReference type="GO" id="GO:0000785">
    <property type="term" value="C:chromatin"/>
    <property type="evidence" value="ECO:0007669"/>
    <property type="project" value="TreeGrafter"/>
</dbReference>
<feature type="region of interest" description="Disordered" evidence="9">
    <location>
        <begin position="229"/>
        <end position="324"/>
    </location>
</feature>
<feature type="domain" description="C2H2-type" evidence="10">
    <location>
        <begin position="177"/>
        <end position="204"/>
    </location>
</feature>
<evidence type="ECO:0000313" key="12">
    <source>
        <dbReference type="Proteomes" id="UP001050691"/>
    </source>
</evidence>
<dbReference type="Pfam" id="PF00096">
    <property type="entry name" value="zf-C2H2"/>
    <property type="match status" value="1"/>
</dbReference>
<name>A0AAV5AQC1_9AGAM</name>
<organism evidence="11 12">
    <name type="scientific">Clathrus columnatus</name>
    <dbReference type="NCBI Taxonomy" id="1419009"/>
    <lineage>
        <taxon>Eukaryota</taxon>
        <taxon>Fungi</taxon>
        <taxon>Dikarya</taxon>
        <taxon>Basidiomycota</taxon>
        <taxon>Agaricomycotina</taxon>
        <taxon>Agaricomycetes</taxon>
        <taxon>Phallomycetidae</taxon>
        <taxon>Phallales</taxon>
        <taxon>Clathraceae</taxon>
        <taxon>Clathrus</taxon>
    </lineage>
</organism>
<dbReference type="PANTHER" id="PTHR14003:SF20">
    <property type="entry name" value="FINGER DOMAIN PROTEIN, PUTATIVE (AFU_ORTHOLOGUE AFUA_4G10380)-RELATED"/>
    <property type="match status" value="1"/>
</dbReference>